<comment type="caution">
    <text evidence="2">The sequence shown here is derived from an EMBL/GenBank/DDBJ whole genome shotgun (WGS) entry which is preliminary data.</text>
</comment>
<comment type="similarity">
    <text evidence="1">Belongs to the sel-1 family.</text>
</comment>
<dbReference type="InterPro" id="IPR050767">
    <property type="entry name" value="Sel1_AlgK"/>
</dbReference>
<proteinExistence type="inferred from homology"/>
<accession>A0A397T5V3</accession>
<dbReference type="PANTHER" id="PTHR11102:SF160">
    <property type="entry name" value="ERAD-ASSOCIATED E3 UBIQUITIN-PROTEIN LIGASE COMPONENT HRD3"/>
    <property type="match status" value="1"/>
</dbReference>
<dbReference type="SUPFAM" id="SSF81901">
    <property type="entry name" value="HCP-like"/>
    <property type="match status" value="2"/>
</dbReference>
<dbReference type="Gene3D" id="1.25.40.10">
    <property type="entry name" value="Tetratricopeptide repeat domain"/>
    <property type="match status" value="2"/>
</dbReference>
<reference evidence="2 3" key="1">
    <citation type="submission" date="2018-06" db="EMBL/GenBank/DDBJ databases">
        <title>Comparative genomics reveals the genomic features of Rhizophagus irregularis, R. cerebriforme, R. diaphanum and Gigaspora rosea, and their symbiotic lifestyle signature.</title>
        <authorList>
            <person name="Morin E."/>
            <person name="San Clemente H."/>
            <person name="Chen E.C.H."/>
            <person name="De La Providencia I."/>
            <person name="Hainaut M."/>
            <person name="Kuo A."/>
            <person name="Kohler A."/>
            <person name="Murat C."/>
            <person name="Tang N."/>
            <person name="Roy S."/>
            <person name="Loubradou J."/>
            <person name="Henrissat B."/>
            <person name="Grigoriev I.V."/>
            <person name="Corradi N."/>
            <person name="Roux C."/>
            <person name="Martin F.M."/>
        </authorList>
    </citation>
    <scope>NUCLEOTIDE SEQUENCE [LARGE SCALE GENOMIC DNA]</scope>
    <source>
        <strain evidence="2 3">DAOM 227022</strain>
    </source>
</reference>
<dbReference type="SMART" id="SM00671">
    <property type="entry name" value="SEL1"/>
    <property type="match status" value="5"/>
</dbReference>
<dbReference type="Proteomes" id="UP000265703">
    <property type="component" value="Unassembled WGS sequence"/>
</dbReference>
<dbReference type="OrthoDB" id="2425131at2759"/>
<dbReference type="AlphaFoldDB" id="A0A397T5V3"/>
<evidence type="ECO:0000256" key="1">
    <source>
        <dbReference type="ARBA" id="ARBA00038101"/>
    </source>
</evidence>
<sequence>MNIKEIEPTAQNINESIFEEDLSILIDELIKLKFEEINEGKKYSVIKQHLFDYINNHKLNSLELYNWLLNNQNDSNSICLLGYFNYHGIETNINNQRAFELFQKAVELGNNLAQYYVANMCLGGVYKNYEKVFDLSKKLAEKEYPAGINLLGYCYDYGIGTINLKKAFELYQKAAELGNSYGISNLGCCYKDGTGTDINIQKAIELYQKAANLGNDFAQYNLALMYEHGNGIQKDIDKAIYWYKKSAEQGDKNAQIKLEILSNQ</sequence>
<name>A0A397T5V3_9GLOM</name>
<dbReference type="PANTHER" id="PTHR11102">
    <property type="entry name" value="SEL-1-LIKE PROTEIN"/>
    <property type="match status" value="1"/>
</dbReference>
<keyword evidence="3" id="KW-1185">Reference proteome</keyword>
<dbReference type="InterPro" id="IPR011990">
    <property type="entry name" value="TPR-like_helical_dom_sf"/>
</dbReference>
<evidence type="ECO:0000313" key="3">
    <source>
        <dbReference type="Proteomes" id="UP000265703"/>
    </source>
</evidence>
<organism evidence="2 3">
    <name type="scientific">Glomus cerebriforme</name>
    <dbReference type="NCBI Taxonomy" id="658196"/>
    <lineage>
        <taxon>Eukaryota</taxon>
        <taxon>Fungi</taxon>
        <taxon>Fungi incertae sedis</taxon>
        <taxon>Mucoromycota</taxon>
        <taxon>Glomeromycotina</taxon>
        <taxon>Glomeromycetes</taxon>
        <taxon>Glomerales</taxon>
        <taxon>Glomeraceae</taxon>
        <taxon>Glomus</taxon>
    </lineage>
</organism>
<protein>
    <submittedName>
        <fullName evidence="2">Uncharacterized protein</fullName>
    </submittedName>
</protein>
<gene>
    <name evidence="2" type="ORF">C1645_820298</name>
</gene>
<dbReference type="EMBL" id="QKYT01000119">
    <property type="protein sequence ID" value="RIA92709.1"/>
    <property type="molecule type" value="Genomic_DNA"/>
</dbReference>
<dbReference type="InterPro" id="IPR006597">
    <property type="entry name" value="Sel1-like"/>
</dbReference>
<dbReference type="Pfam" id="PF08238">
    <property type="entry name" value="Sel1"/>
    <property type="match status" value="5"/>
</dbReference>
<evidence type="ECO:0000313" key="2">
    <source>
        <dbReference type="EMBL" id="RIA92709.1"/>
    </source>
</evidence>